<dbReference type="CDD" id="cd22829">
    <property type="entry name" value="Gal_Rha_Lectin_EVA1_EVA1C_rpt2"/>
    <property type="match status" value="1"/>
</dbReference>
<dbReference type="Proteomes" id="UP001652640">
    <property type="component" value="Chromosome 25"/>
</dbReference>
<reference evidence="3" key="1">
    <citation type="journal article" date="2022" name="J. Hered.">
        <title>A De Novo Chromosome-Level Genome Assembly of the White-Tailed Deer, Odocoileus Virginianus.</title>
        <authorList>
            <person name="London E.W."/>
            <person name="Roca A.L."/>
            <person name="Novakofski J.E."/>
            <person name="Mateus-Pinilla N.E."/>
        </authorList>
    </citation>
    <scope>NUCLEOTIDE SEQUENCE [LARGE SCALE GENOMIC DNA]</scope>
</reference>
<gene>
    <name evidence="4" type="primary">EVA1C</name>
</gene>
<dbReference type="RefSeq" id="XP_070311253.1">
    <property type="nucleotide sequence ID" value="XM_070455152.1"/>
</dbReference>
<protein>
    <submittedName>
        <fullName evidence="4">Protein eva-1 homolog C isoform X5</fullName>
    </submittedName>
</protein>
<sequence length="515" mass="55194">MGISACSAIMHVERGRSPETSALRLRTSWTPPSHRPGLGPAPGLPGSARGAGSKVRHGRSSGGQGEAGTRPARAWQRVPGRLGGAGTRGVQGAPVARSWGRLPRQAARQGPGLRQPRGRRGATLSLRPPPSFPPARPAAEISSRGNYADPSRGSSPRPRSPPPPLRWGAGARPRRRGGAGSLGREVAGGRGDVGYRLVLPCDAALRPVIPRAPRARARALSRGTSCCCPATGAHPPPRNPRSILASAGRWSLPGSSCVSSAAPSWSAPERSRRSPTSPKVLDECQNQRACHLLVNSRVFGPDLCPGSSKYLLVSFKCQPNELKNKTVCEDHELKLHCHESKFLNIYSATYGRRTQERDVCSSEAGWLPPFDCLSYSALHVLSRRCYGKQRCKILVNNHHFGSPCLPGVKKYLSVFYACVPKNILTAIDPSVANLKPSVKQKDGDYGVGLDPREPRILRKDGVIVSHSLAAFAYIRGVDGLRDAVQDWDSALPACPGTRLFLWDLGLVRTCSSSGP</sequence>
<reference evidence="4" key="2">
    <citation type="submission" date="2025-08" db="UniProtKB">
        <authorList>
            <consortium name="RefSeq"/>
        </authorList>
    </citation>
    <scope>IDENTIFICATION</scope>
    <source>
        <tissue evidence="4">Tongue muscle</tissue>
    </source>
</reference>
<keyword evidence="3" id="KW-1185">Reference proteome</keyword>
<feature type="compositionally biased region" description="Gly residues" evidence="1">
    <location>
        <begin position="178"/>
        <end position="189"/>
    </location>
</feature>
<name>A0ABM4H6R2_ODOVR</name>
<organism evidence="3 4">
    <name type="scientific">Odocoileus virginianus</name>
    <name type="common">White-tailed deer</name>
    <dbReference type="NCBI Taxonomy" id="9874"/>
    <lineage>
        <taxon>Eukaryota</taxon>
        <taxon>Metazoa</taxon>
        <taxon>Chordata</taxon>
        <taxon>Craniata</taxon>
        <taxon>Vertebrata</taxon>
        <taxon>Euteleostomi</taxon>
        <taxon>Mammalia</taxon>
        <taxon>Eutheria</taxon>
        <taxon>Laurasiatheria</taxon>
        <taxon>Artiodactyla</taxon>
        <taxon>Ruminantia</taxon>
        <taxon>Pecora</taxon>
        <taxon>Cervidae</taxon>
        <taxon>Odocoileinae</taxon>
        <taxon>Odocoileus</taxon>
    </lineage>
</organism>
<dbReference type="GeneID" id="110121548"/>
<dbReference type="Pfam" id="PF02140">
    <property type="entry name" value="SUEL_Lectin"/>
    <property type="match status" value="2"/>
</dbReference>
<feature type="domain" description="SUEL-type lectin" evidence="2">
    <location>
        <begin position="228"/>
        <end position="318"/>
    </location>
</feature>
<feature type="compositionally biased region" description="Low complexity" evidence="1">
    <location>
        <begin position="44"/>
        <end position="53"/>
    </location>
</feature>
<evidence type="ECO:0000313" key="3">
    <source>
        <dbReference type="Proteomes" id="UP001652640"/>
    </source>
</evidence>
<evidence type="ECO:0000313" key="4">
    <source>
        <dbReference type="RefSeq" id="XP_070311253.1"/>
    </source>
</evidence>
<feature type="domain" description="SUEL-type lectin" evidence="2">
    <location>
        <begin position="327"/>
        <end position="419"/>
    </location>
</feature>
<feature type="compositionally biased region" description="Pro residues" evidence="1">
    <location>
        <begin position="127"/>
        <end position="136"/>
    </location>
</feature>
<dbReference type="PROSITE" id="PS50228">
    <property type="entry name" value="SUEL_LECTIN"/>
    <property type="match status" value="2"/>
</dbReference>
<evidence type="ECO:0000259" key="2">
    <source>
        <dbReference type="PROSITE" id="PS50228"/>
    </source>
</evidence>
<dbReference type="Gene3D" id="2.60.120.740">
    <property type="match status" value="2"/>
</dbReference>
<dbReference type="InterPro" id="IPR043159">
    <property type="entry name" value="Lectin_gal-bd_sf"/>
</dbReference>
<evidence type="ECO:0000256" key="1">
    <source>
        <dbReference type="SAM" id="MobiDB-lite"/>
    </source>
</evidence>
<accession>A0ABM4H6R2</accession>
<feature type="region of interest" description="Disordered" evidence="1">
    <location>
        <begin position="260"/>
        <end position="279"/>
    </location>
</feature>
<dbReference type="InterPro" id="IPR000922">
    <property type="entry name" value="Lectin_gal-bd_dom"/>
</dbReference>
<feature type="region of interest" description="Disordered" evidence="1">
    <location>
        <begin position="12"/>
        <end position="189"/>
    </location>
</feature>
<dbReference type="PANTHER" id="PTHR46780">
    <property type="entry name" value="PROTEIN EVA-1"/>
    <property type="match status" value="1"/>
</dbReference>
<proteinExistence type="predicted"/>